<dbReference type="PANTHER" id="PTHR38440:SF1">
    <property type="entry name" value="UPF0398 PROTEIN SPR0331"/>
    <property type="match status" value="1"/>
</dbReference>
<keyword evidence="1" id="KW-0472">Membrane</keyword>
<gene>
    <name evidence="2" type="ORF">DXB87_06250</name>
</gene>
<evidence type="ECO:0000256" key="1">
    <source>
        <dbReference type="SAM" id="Phobius"/>
    </source>
</evidence>
<dbReference type="Gene3D" id="3.40.50.450">
    <property type="match status" value="1"/>
</dbReference>
<protein>
    <submittedName>
        <fullName evidence="2">DUF1273 family protein</fullName>
    </submittedName>
</protein>
<evidence type="ECO:0000313" key="2">
    <source>
        <dbReference type="EMBL" id="RGM92062.1"/>
    </source>
</evidence>
<proteinExistence type="predicted"/>
<comment type="caution">
    <text evidence="2">The sequence shown here is derived from an EMBL/GenBank/DDBJ whole genome shotgun (WGS) entry which is preliminary data.</text>
</comment>
<dbReference type="AlphaFoldDB" id="A0A3E4ZAI9"/>
<name>A0A3E4ZAI9_9BACT</name>
<dbReference type="SUPFAM" id="SSF102405">
    <property type="entry name" value="MCP/YpsA-like"/>
    <property type="match status" value="1"/>
</dbReference>
<dbReference type="Pfam" id="PF06908">
    <property type="entry name" value="YpsA"/>
    <property type="match status" value="1"/>
</dbReference>
<evidence type="ECO:0000313" key="3">
    <source>
        <dbReference type="Proteomes" id="UP000260814"/>
    </source>
</evidence>
<reference evidence="2 3" key="1">
    <citation type="submission" date="2018-08" db="EMBL/GenBank/DDBJ databases">
        <title>A genome reference for cultivated species of the human gut microbiota.</title>
        <authorList>
            <person name="Zou Y."/>
            <person name="Xue W."/>
            <person name="Luo G."/>
        </authorList>
    </citation>
    <scope>NUCLEOTIDE SEQUENCE [LARGE SCALE GENOMIC DNA]</scope>
    <source>
        <strain evidence="2 3">OM06-2</strain>
    </source>
</reference>
<dbReference type="Proteomes" id="UP000260814">
    <property type="component" value="Unassembled WGS sequence"/>
</dbReference>
<dbReference type="InterPro" id="IPR010697">
    <property type="entry name" value="YspA"/>
</dbReference>
<keyword evidence="1" id="KW-1133">Transmembrane helix</keyword>
<organism evidence="2 3">
    <name type="scientific">Phocaeicola plebeius</name>
    <dbReference type="NCBI Taxonomy" id="310297"/>
    <lineage>
        <taxon>Bacteria</taxon>
        <taxon>Pseudomonadati</taxon>
        <taxon>Bacteroidota</taxon>
        <taxon>Bacteroidia</taxon>
        <taxon>Bacteroidales</taxon>
        <taxon>Bacteroidaceae</taxon>
        <taxon>Phocaeicola</taxon>
    </lineage>
</organism>
<dbReference type="PANTHER" id="PTHR38440">
    <property type="entry name" value="UPF0398 PROTEIN YPSA"/>
    <property type="match status" value="1"/>
</dbReference>
<sequence length="170" mass="19471">MQSDMDKTKYIKANSVAFSGHRTIAEDRKDEIRKKLRGKIRLLYAMGITNFYCGMALGFDMLAAEVVISLKAELTNLKLIAVIPYDGQNERWSAREQDRYWDILDKADDAILLSKHYFNGCLLRRNDYMLSHSCGLIAFFDGKPKGGTFYTCRKAKSMGMDIINLYKSQV</sequence>
<keyword evidence="1" id="KW-0812">Transmembrane</keyword>
<dbReference type="EMBL" id="QSTW01000005">
    <property type="protein sequence ID" value="RGM92062.1"/>
    <property type="molecule type" value="Genomic_DNA"/>
</dbReference>
<feature type="transmembrane region" description="Helical" evidence="1">
    <location>
        <begin position="42"/>
        <end position="64"/>
    </location>
</feature>
<accession>A0A3E4ZAI9</accession>